<keyword evidence="7" id="KW-1185">Reference proteome</keyword>
<keyword evidence="2 4" id="KW-0808">Transferase</keyword>
<dbReference type="Proteomes" id="UP001631993">
    <property type="component" value="Unassembled WGS sequence"/>
</dbReference>
<comment type="caution">
    <text evidence="4">Lacks conserved residue(s) required for the propagation of feature annotation.</text>
</comment>
<dbReference type="Gene3D" id="2.30.140.10">
    <property type="entry name" value="Spermidine synthase, tetramerisation domain"/>
    <property type="match status" value="1"/>
</dbReference>
<comment type="caution">
    <text evidence="6">The sequence shown here is derived from an EMBL/GenBank/DDBJ whole genome shotgun (WGS) entry which is preliminary data.</text>
</comment>
<evidence type="ECO:0000256" key="4">
    <source>
        <dbReference type="PROSITE-ProRule" id="PRU00354"/>
    </source>
</evidence>
<evidence type="ECO:0000259" key="5">
    <source>
        <dbReference type="PROSITE" id="PS51006"/>
    </source>
</evidence>
<dbReference type="InterPro" id="IPR001045">
    <property type="entry name" value="Spermi_synthase"/>
</dbReference>
<dbReference type="PROSITE" id="PS51006">
    <property type="entry name" value="PABS_2"/>
    <property type="match status" value="1"/>
</dbReference>
<dbReference type="InterPro" id="IPR030373">
    <property type="entry name" value="PABS_CS"/>
</dbReference>
<dbReference type="Pfam" id="PF01564">
    <property type="entry name" value="Spermine_synth"/>
    <property type="match status" value="1"/>
</dbReference>
<feature type="non-terminal residue" evidence="6">
    <location>
        <position position="76"/>
    </location>
</feature>
<dbReference type="PANTHER" id="PTHR11558">
    <property type="entry name" value="SPERMIDINE/SPERMINE SYNTHASE"/>
    <property type="match status" value="1"/>
</dbReference>
<protein>
    <submittedName>
        <fullName evidence="6">Spermidine synthase</fullName>
        <ecNumber evidence="6">2.5.1.16</ecNumber>
    </submittedName>
</protein>
<evidence type="ECO:0000256" key="1">
    <source>
        <dbReference type="ARBA" id="ARBA00007867"/>
    </source>
</evidence>
<dbReference type="Gene3D" id="3.40.50.150">
    <property type="entry name" value="Vaccinia Virus protein VP39"/>
    <property type="match status" value="1"/>
</dbReference>
<dbReference type="InterPro" id="IPR030374">
    <property type="entry name" value="PABS"/>
</dbReference>
<keyword evidence="3 4" id="KW-0620">Polyamine biosynthesis</keyword>
<sequence>LFKENSPYQLVRVLESPSHGKFLALNNMVMCTERDEHHYHEMIVHPVMQVHPNPRNILVIGGGDGGTVRELFKYSV</sequence>
<dbReference type="PROSITE" id="PS01330">
    <property type="entry name" value="PABS_1"/>
    <property type="match status" value="1"/>
</dbReference>
<feature type="domain" description="PABS" evidence="5">
    <location>
        <begin position="1"/>
        <end position="76"/>
    </location>
</feature>
<feature type="non-terminal residue" evidence="6">
    <location>
        <position position="1"/>
    </location>
</feature>
<comment type="similarity">
    <text evidence="1">Belongs to the spermidine/spermine synthase family.</text>
</comment>
<evidence type="ECO:0000313" key="7">
    <source>
        <dbReference type="Proteomes" id="UP001631993"/>
    </source>
</evidence>
<organism evidence="6 7">
    <name type="scientific">Streptomyces galilaeus</name>
    <dbReference type="NCBI Taxonomy" id="33899"/>
    <lineage>
        <taxon>Bacteria</taxon>
        <taxon>Bacillati</taxon>
        <taxon>Actinomycetota</taxon>
        <taxon>Actinomycetes</taxon>
        <taxon>Kitasatosporales</taxon>
        <taxon>Streptomycetaceae</taxon>
        <taxon>Streptomyces</taxon>
    </lineage>
</organism>
<dbReference type="SUPFAM" id="SSF53335">
    <property type="entry name" value="S-adenosyl-L-methionine-dependent methyltransferases"/>
    <property type="match status" value="1"/>
</dbReference>
<proteinExistence type="inferred from homology"/>
<dbReference type="EMBL" id="JBJVNE010000797">
    <property type="protein sequence ID" value="MFM9654044.1"/>
    <property type="molecule type" value="Genomic_DNA"/>
</dbReference>
<dbReference type="GO" id="GO:0004766">
    <property type="term" value="F:spermidine synthase activity"/>
    <property type="evidence" value="ECO:0007669"/>
    <property type="project" value="UniProtKB-EC"/>
</dbReference>
<dbReference type="InterPro" id="IPR029063">
    <property type="entry name" value="SAM-dependent_MTases_sf"/>
</dbReference>
<dbReference type="PANTHER" id="PTHR11558:SF11">
    <property type="entry name" value="SPERMIDINE SYNTHASE"/>
    <property type="match status" value="1"/>
</dbReference>
<name>A0ABW9J213_STRGJ</name>
<evidence type="ECO:0000256" key="2">
    <source>
        <dbReference type="ARBA" id="ARBA00022679"/>
    </source>
</evidence>
<dbReference type="EC" id="2.5.1.16" evidence="6"/>
<accession>A0ABW9J213</accession>
<reference evidence="6 7" key="1">
    <citation type="submission" date="2024-12" db="EMBL/GenBank/DDBJ databases">
        <title>Forecasting of Potato common scab and diversities of Pathogenic streptomyces spp. in china.</title>
        <authorList>
            <person name="Handique U."/>
            <person name="Wu J."/>
        </authorList>
    </citation>
    <scope>NUCLEOTIDE SEQUENCE [LARGE SCALE GENOMIC DNA]</scope>
    <source>
        <strain evidence="6 7">ZRIMU1585</strain>
    </source>
</reference>
<evidence type="ECO:0000256" key="3">
    <source>
        <dbReference type="ARBA" id="ARBA00023115"/>
    </source>
</evidence>
<gene>
    <name evidence="6" type="ORF">ACKI1S_49970</name>
</gene>
<dbReference type="InterPro" id="IPR037163">
    <property type="entry name" value="Spermidine_synt_N_sf"/>
</dbReference>
<dbReference type="InterPro" id="IPR035246">
    <property type="entry name" value="Spermidine_synt_N"/>
</dbReference>
<evidence type="ECO:0000313" key="6">
    <source>
        <dbReference type="EMBL" id="MFM9654044.1"/>
    </source>
</evidence>
<dbReference type="Pfam" id="PF17284">
    <property type="entry name" value="Spermine_synt_N"/>
    <property type="match status" value="1"/>
</dbReference>